<organism evidence="3 4">
    <name type="scientific">Penicillium frequentans</name>
    <dbReference type="NCBI Taxonomy" id="3151616"/>
    <lineage>
        <taxon>Eukaryota</taxon>
        <taxon>Fungi</taxon>
        <taxon>Dikarya</taxon>
        <taxon>Ascomycota</taxon>
        <taxon>Pezizomycotina</taxon>
        <taxon>Eurotiomycetes</taxon>
        <taxon>Eurotiomycetidae</taxon>
        <taxon>Eurotiales</taxon>
        <taxon>Aspergillaceae</taxon>
        <taxon>Penicillium</taxon>
    </lineage>
</organism>
<dbReference type="EMBL" id="JAQIZZ010000003">
    <property type="protein sequence ID" value="KAJ5546737.1"/>
    <property type="molecule type" value="Genomic_DNA"/>
</dbReference>
<evidence type="ECO:0000256" key="1">
    <source>
        <dbReference type="SAM" id="MobiDB-lite"/>
    </source>
</evidence>
<evidence type="ECO:0000313" key="3">
    <source>
        <dbReference type="EMBL" id="KAJ5546737.1"/>
    </source>
</evidence>
<proteinExistence type="predicted"/>
<feature type="transmembrane region" description="Helical" evidence="2">
    <location>
        <begin position="127"/>
        <end position="151"/>
    </location>
</feature>
<gene>
    <name evidence="3" type="ORF">N7494_004322</name>
</gene>
<sequence>MAESRESQRSLLPPEEDLVTVRPHHSWNPLGRSSPEPDYAYALGHYESRESFAEEVFREVGLGISNDSGDTLPARENRKSFHSSDHESQHSEVTTPGFLKTPQETPAISTPQHHACPSRSTVLQRRFGWVPVSIFLLALYATIFSGVYLAIAFWKPRWKTVGSGAPLAASTANLLCAFFAKTIELAYVTICVAFLGQVLSRRAMTTESRGISISDMNMRTWIMQPGSMLVHFETVRYSALTFLGLIALIASFVAMLYTTAAEALVSPKLTLGPVEKTILWGNVSASFGNEVYLGENCQTPIPVSMDWARNTTCLEIQHVGTAYHNYQQWISTWSELVTSGNKTSDQLADRPAPTGSIWDNTTVTGSWIEKQNITSLSEKHKRMVNNITMAFPHGGIPAAAMNARNNIRQPKDASGEGKYNIEASVPSPVVNVLCVGMNKSEISPLVYSSWPNAHFNATTWSVDGSPDIPRTPSWLNSTVVDSIFGFGEAYGQRPPIFGTYPEEYNTILNTTGLWPANAIYLLGKPSASSPEYVMCAMRSTLTAVCSTHYDAESSGALLYTQCEDDSNPMQYSRSDTVFEEGVWLADWKDVASEWANALSLGSGITDSQASNERLIMQMMPAHDNASDTYSLDPKLPSIGEALAVMAGSTLILSTQDSPFVQGWNYTDTVNEILPTPLYQHFNATLQAVGYASGGTEEWQGVFFVILVFAFLTSTVCLVFIIIEARGHQITDFTEPQNLFALAMNSPHSSLLRGACGCGPAGPQMKERWFIGMQEHDEHYYIRAKADGTSPEATSTGYSRLEPMETDDSGLKSVSPAVNEFRRISNRGSWLAKLY</sequence>
<feature type="transmembrane region" description="Helical" evidence="2">
    <location>
        <begin position="237"/>
        <end position="257"/>
    </location>
</feature>
<keyword evidence="2" id="KW-0812">Transmembrane</keyword>
<feature type="transmembrane region" description="Helical" evidence="2">
    <location>
        <begin position="701"/>
        <end position="722"/>
    </location>
</feature>
<accession>A0AAD6D0M3</accession>
<dbReference type="Proteomes" id="UP001220324">
    <property type="component" value="Unassembled WGS sequence"/>
</dbReference>
<feature type="transmembrane region" description="Helical" evidence="2">
    <location>
        <begin position="171"/>
        <end position="195"/>
    </location>
</feature>
<protein>
    <submittedName>
        <fullName evidence="3">Uncharacterized protein</fullName>
    </submittedName>
</protein>
<feature type="compositionally biased region" description="Basic and acidic residues" evidence="1">
    <location>
        <begin position="73"/>
        <end position="90"/>
    </location>
</feature>
<evidence type="ECO:0000313" key="4">
    <source>
        <dbReference type="Proteomes" id="UP001220324"/>
    </source>
</evidence>
<keyword evidence="4" id="KW-1185">Reference proteome</keyword>
<reference evidence="3 4" key="1">
    <citation type="journal article" date="2023" name="IMA Fungus">
        <title>Comparative genomic study of the Penicillium genus elucidates a diverse pangenome and 15 lateral gene transfer events.</title>
        <authorList>
            <person name="Petersen C."/>
            <person name="Sorensen T."/>
            <person name="Nielsen M.R."/>
            <person name="Sondergaard T.E."/>
            <person name="Sorensen J.L."/>
            <person name="Fitzpatrick D.A."/>
            <person name="Frisvad J.C."/>
            <person name="Nielsen K.L."/>
        </authorList>
    </citation>
    <scope>NUCLEOTIDE SEQUENCE [LARGE SCALE GENOMIC DNA]</scope>
    <source>
        <strain evidence="3 4">IBT 35679</strain>
    </source>
</reference>
<keyword evidence="2" id="KW-1133">Transmembrane helix</keyword>
<evidence type="ECO:0000256" key="2">
    <source>
        <dbReference type="SAM" id="Phobius"/>
    </source>
</evidence>
<feature type="region of interest" description="Disordered" evidence="1">
    <location>
        <begin position="1"/>
        <end position="39"/>
    </location>
</feature>
<keyword evidence="2" id="KW-0472">Membrane</keyword>
<name>A0AAD6D0M3_9EURO</name>
<feature type="region of interest" description="Disordered" evidence="1">
    <location>
        <begin position="787"/>
        <end position="811"/>
    </location>
</feature>
<dbReference type="AlphaFoldDB" id="A0AAD6D0M3"/>
<feature type="region of interest" description="Disordered" evidence="1">
    <location>
        <begin position="67"/>
        <end position="97"/>
    </location>
</feature>
<comment type="caution">
    <text evidence="3">The sequence shown here is derived from an EMBL/GenBank/DDBJ whole genome shotgun (WGS) entry which is preliminary data.</text>
</comment>